<gene>
    <name evidence="2" type="ORF">FAA86_17685</name>
</gene>
<dbReference type="EMBL" id="STGU01000010">
    <property type="protein sequence ID" value="THV33851.1"/>
    <property type="molecule type" value="Genomic_DNA"/>
</dbReference>
<dbReference type="RefSeq" id="WP_136542458.1">
    <property type="nucleotide sequence ID" value="NZ_STGU01000010.1"/>
</dbReference>
<feature type="transmembrane region" description="Helical" evidence="1">
    <location>
        <begin position="151"/>
        <end position="168"/>
    </location>
</feature>
<feature type="transmembrane region" description="Helical" evidence="1">
    <location>
        <begin position="36"/>
        <end position="55"/>
    </location>
</feature>
<sequence>MPLSAIRLLSLLPLLAGAVAGALFLLPGLSDGTSAYAAIASVEVLLPLVGLGVLLGQLPGRWAMASMLCMVLGNLAGFWYRETVYGWMAPVPGAAPHLFLAGPIACALVGFALILSPRFRPVVCLPVFALAGIALATATRLGDPVLFAEHYRWSAPLLQALTILSIAWPASQIQNTGFTIATRIGGSWMLAVALLYGGAFLAGRETQLAPPDFPPLPPSFASEALVR</sequence>
<feature type="transmembrane region" description="Helical" evidence="1">
    <location>
        <begin position="122"/>
        <end position="139"/>
    </location>
</feature>
<evidence type="ECO:0000256" key="1">
    <source>
        <dbReference type="SAM" id="Phobius"/>
    </source>
</evidence>
<evidence type="ECO:0000313" key="3">
    <source>
        <dbReference type="Proteomes" id="UP000307378"/>
    </source>
</evidence>
<accession>A0A4S8PU13</accession>
<reference evidence="2 3" key="1">
    <citation type="submission" date="2019-04" db="EMBL/GenBank/DDBJ databases">
        <title>genome sequence of strain W3.</title>
        <authorList>
            <person name="Gao J."/>
            <person name="Sun J."/>
        </authorList>
    </citation>
    <scope>NUCLEOTIDE SEQUENCE [LARGE SCALE GENOMIC DNA]</scope>
    <source>
        <strain evidence="2 3">W3</strain>
    </source>
</reference>
<organism evidence="2 3">
    <name type="scientific">Rhizobium rosettiformans W3</name>
    <dbReference type="NCBI Taxonomy" id="538378"/>
    <lineage>
        <taxon>Bacteria</taxon>
        <taxon>Pseudomonadati</taxon>
        <taxon>Pseudomonadota</taxon>
        <taxon>Alphaproteobacteria</taxon>
        <taxon>Hyphomicrobiales</taxon>
        <taxon>Rhizobiaceae</taxon>
        <taxon>Rhizobium/Agrobacterium group</taxon>
        <taxon>Rhizobium</taxon>
    </lineage>
</organism>
<evidence type="ECO:0000313" key="2">
    <source>
        <dbReference type="EMBL" id="THV33851.1"/>
    </source>
</evidence>
<name>A0A4S8PU13_9HYPH</name>
<protein>
    <submittedName>
        <fullName evidence="2">Uncharacterized protein</fullName>
    </submittedName>
</protein>
<keyword evidence="1" id="KW-1133">Transmembrane helix</keyword>
<keyword evidence="1" id="KW-0472">Membrane</keyword>
<dbReference type="Proteomes" id="UP000307378">
    <property type="component" value="Unassembled WGS sequence"/>
</dbReference>
<proteinExistence type="predicted"/>
<comment type="caution">
    <text evidence="2">The sequence shown here is derived from an EMBL/GenBank/DDBJ whole genome shotgun (WGS) entry which is preliminary data.</text>
</comment>
<keyword evidence="1" id="KW-0812">Transmembrane</keyword>
<feature type="transmembrane region" description="Helical" evidence="1">
    <location>
        <begin position="180"/>
        <end position="202"/>
    </location>
</feature>
<dbReference type="AlphaFoldDB" id="A0A4S8PU13"/>
<feature type="transmembrane region" description="Helical" evidence="1">
    <location>
        <begin position="95"/>
        <end position="115"/>
    </location>
</feature>
<feature type="transmembrane region" description="Helical" evidence="1">
    <location>
        <begin position="62"/>
        <end position="80"/>
    </location>
</feature>